<dbReference type="Pfam" id="PF01080">
    <property type="entry name" value="Presenilin"/>
    <property type="match status" value="2"/>
</dbReference>
<dbReference type="GO" id="GO:0000139">
    <property type="term" value="C:Golgi membrane"/>
    <property type="evidence" value="ECO:0007669"/>
    <property type="project" value="UniProtKB-SubCell"/>
</dbReference>
<evidence type="ECO:0000256" key="9">
    <source>
        <dbReference type="ARBA" id="ARBA00023136"/>
    </source>
</evidence>
<feature type="transmembrane region" description="Helical" evidence="10">
    <location>
        <begin position="37"/>
        <end position="57"/>
    </location>
</feature>
<dbReference type="InterPro" id="IPR042524">
    <property type="entry name" value="Presenilin_C"/>
</dbReference>
<keyword evidence="4 10" id="KW-0812">Transmembrane</keyword>
<dbReference type="InterPro" id="IPR006639">
    <property type="entry name" value="Preselin/SPP"/>
</dbReference>
<gene>
    <name evidence="11" type="primary">spe-4</name>
    <name evidence="11" type="ORF">Tcan_17759</name>
</gene>
<dbReference type="GO" id="GO:0055074">
    <property type="term" value="P:calcium ion homeostasis"/>
    <property type="evidence" value="ECO:0007669"/>
    <property type="project" value="TreeGrafter"/>
</dbReference>
<evidence type="ECO:0000313" key="11">
    <source>
        <dbReference type="EMBL" id="KHN81447.1"/>
    </source>
</evidence>
<feature type="transmembrane region" description="Helical" evidence="10">
    <location>
        <begin position="523"/>
        <end position="556"/>
    </location>
</feature>
<evidence type="ECO:0000256" key="4">
    <source>
        <dbReference type="ARBA" id="ARBA00022692"/>
    </source>
</evidence>
<feature type="transmembrane region" description="Helical" evidence="10">
    <location>
        <begin position="568"/>
        <end position="587"/>
    </location>
</feature>
<evidence type="ECO:0000256" key="2">
    <source>
        <dbReference type="ARBA" id="ARBA00004653"/>
    </source>
</evidence>
<dbReference type="OrthoDB" id="20287at2759"/>
<dbReference type="GO" id="GO:0005789">
    <property type="term" value="C:endoplasmic reticulum membrane"/>
    <property type="evidence" value="ECO:0007669"/>
    <property type="project" value="UniProtKB-SubCell"/>
</dbReference>
<keyword evidence="8" id="KW-0333">Golgi apparatus</keyword>
<keyword evidence="12" id="KW-1185">Reference proteome</keyword>
<dbReference type="Proteomes" id="UP000031036">
    <property type="component" value="Unassembled WGS sequence"/>
</dbReference>
<protein>
    <submittedName>
        <fullName evidence="11">Presenilin spe-4</fullName>
    </submittedName>
</protein>
<organism evidence="11 12">
    <name type="scientific">Toxocara canis</name>
    <name type="common">Canine roundworm</name>
    <dbReference type="NCBI Taxonomy" id="6265"/>
    <lineage>
        <taxon>Eukaryota</taxon>
        <taxon>Metazoa</taxon>
        <taxon>Ecdysozoa</taxon>
        <taxon>Nematoda</taxon>
        <taxon>Chromadorea</taxon>
        <taxon>Rhabditida</taxon>
        <taxon>Spirurina</taxon>
        <taxon>Ascaridomorpha</taxon>
        <taxon>Ascaridoidea</taxon>
        <taxon>Toxocaridae</taxon>
        <taxon>Toxocara</taxon>
    </lineage>
</organism>
<dbReference type="GO" id="GO:0070765">
    <property type="term" value="C:gamma-secretase complex"/>
    <property type="evidence" value="ECO:0007669"/>
    <property type="project" value="TreeGrafter"/>
</dbReference>
<feature type="transmembrane region" description="Helical" evidence="10">
    <location>
        <begin position="348"/>
        <end position="367"/>
    </location>
</feature>
<dbReference type="GO" id="GO:0042500">
    <property type="term" value="F:aspartic endopeptidase activity, intramembrane cleaving"/>
    <property type="evidence" value="ECO:0007669"/>
    <property type="project" value="InterPro"/>
</dbReference>
<comment type="caution">
    <text evidence="11">The sequence shown here is derived from an EMBL/GenBank/DDBJ whole genome shotgun (WGS) entry which is preliminary data.</text>
</comment>
<dbReference type="InterPro" id="IPR001108">
    <property type="entry name" value="Peptidase_A22A"/>
</dbReference>
<dbReference type="AlphaFoldDB" id="A0A0B2VJ27"/>
<feature type="transmembrane region" description="Helical" evidence="10">
    <location>
        <begin position="264"/>
        <end position="283"/>
    </location>
</feature>
<dbReference type="GO" id="GO:0007219">
    <property type="term" value="P:Notch signaling pathway"/>
    <property type="evidence" value="ECO:0007669"/>
    <property type="project" value="UniProtKB-KW"/>
</dbReference>
<name>A0A0B2VJ27_TOXCA</name>
<accession>A0A0B2VJ27</accession>
<feature type="transmembrane region" description="Helical" evidence="10">
    <location>
        <begin position="117"/>
        <end position="136"/>
    </location>
</feature>
<evidence type="ECO:0000256" key="7">
    <source>
        <dbReference type="ARBA" id="ARBA00022989"/>
    </source>
</evidence>
<feature type="transmembrane region" description="Helical" evidence="10">
    <location>
        <begin position="233"/>
        <end position="252"/>
    </location>
</feature>
<dbReference type="GO" id="GO:0016485">
    <property type="term" value="P:protein processing"/>
    <property type="evidence" value="ECO:0007669"/>
    <property type="project" value="InterPro"/>
</dbReference>
<evidence type="ECO:0000256" key="8">
    <source>
        <dbReference type="ARBA" id="ARBA00023034"/>
    </source>
</evidence>
<feature type="transmembrane region" description="Helical" evidence="10">
    <location>
        <begin position="295"/>
        <end position="315"/>
    </location>
</feature>
<dbReference type="GO" id="GO:0006509">
    <property type="term" value="P:membrane protein ectodomain proteolysis"/>
    <property type="evidence" value="ECO:0007669"/>
    <property type="project" value="TreeGrafter"/>
</dbReference>
<dbReference type="Gene3D" id="1.10.472.100">
    <property type="entry name" value="Presenilin"/>
    <property type="match status" value="1"/>
</dbReference>
<dbReference type="PANTHER" id="PTHR10202:SF25">
    <property type="entry name" value="PRESENILIN SPE-4"/>
    <property type="match status" value="1"/>
</dbReference>
<evidence type="ECO:0000256" key="10">
    <source>
        <dbReference type="SAM" id="Phobius"/>
    </source>
</evidence>
<evidence type="ECO:0000256" key="5">
    <source>
        <dbReference type="ARBA" id="ARBA00022824"/>
    </source>
</evidence>
<proteinExistence type="inferred from homology"/>
<dbReference type="STRING" id="6265.A0A0B2VJ27"/>
<evidence type="ECO:0000313" key="12">
    <source>
        <dbReference type="Proteomes" id="UP000031036"/>
    </source>
</evidence>
<dbReference type="EMBL" id="JPKZ01001515">
    <property type="protein sequence ID" value="KHN81447.1"/>
    <property type="molecule type" value="Genomic_DNA"/>
</dbReference>
<keyword evidence="7 10" id="KW-1133">Transmembrane helix</keyword>
<reference evidence="11 12" key="1">
    <citation type="submission" date="2014-11" db="EMBL/GenBank/DDBJ databases">
        <title>Genetic blueprint of the zoonotic pathogen Toxocara canis.</title>
        <authorList>
            <person name="Zhu X.-Q."/>
            <person name="Korhonen P.K."/>
            <person name="Cai H."/>
            <person name="Young N.D."/>
            <person name="Nejsum P."/>
            <person name="von Samson-Himmelstjerna G."/>
            <person name="Boag P.R."/>
            <person name="Tan P."/>
            <person name="Li Q."/>
            <person name="Min J."/>
            <person name="Yang Y."/>
            <person name="Wang X."/>
            <person name="Fang X."/>
            <person name="Hall R.S."/>
            <person name="Hofmann A."/>
            <person name="Sternberg P.W."/>
            <person name="Jex A.R."/>
            <person name="Gasser R.B."/>
        </authorList>
    </citation>
    <scope>NUCLEOTIDE SEQUENCE [LARGE SCALE GENOMIC DNA]</scope>
    <source>
        <strain evidence="11">PN_DK_2014</strain>
    </source>
</reference>
<keyword evidence="9 10" id="KW-0472">Membrane</keyword>
<dbReference type="SMART" id="SM00730">
    <property type="entry name" value="PSN"/>
    <property type="match status" value="1"/>
</dbReference>
<sequence>MWSNREEDGMDGVLGDDESIALTMDYWTKQLSQVKHLLLPVSLNMALTLTVWIGVYGTKTDPNSVFYYMLDSSHNRTTGSDILDGMVNGVGCVFMLAAISFTLLTMALYDYKRLVQIWLYFSCVLIIFGVFASFLVDAFKAFGYSEPPLVSTLVLVTVYGSVGVMAFFMKTAPLLLHQIYVKHLLLPVSLNMALTLTVWIGVYGTKTDPNSVFYYMLDSSHNRTTGSDILDGMVNGVGCVFMLAAISFTLLTMALYDYKRLVQIWLYFSCVLIIFGVFASFLVDAFKAFGYSEPPLVSTLVLVTVYGSVGVMAFFMKTAPLLLHQIYVICNCSLVSVFYLRMFPAHTAWFVLFCVILWDAFAVLAPIGPLRRINEKAHEYSAQVLRFLMFTAEDPHFATEETRFDSMGPQFTTKDPHLATKQPEESDERLRNLRDAEKSNYMFAEESNESDIRTADSFTMENKAEAENVGLRLRNKAAAIGDESGVSDEESTADARSEIPKSFTAYDALNDGSSIRLGMGDFVFYSLLVGKAAASGSALCTLGAAIGVLVGLLVTLSMFSKDDETTPALPVSIAFGLTIHFGILLFIEPFLRLIILQSYLII</sequence>
<keyword evidence="6" id="KW-0914">Notch signaling pathway</keyword>
<comment type="subcellular location">
    <subcellularLocation>
        <location evidence="1">Endoplasmic reticulum membrane</location>
        <topology evidence="1">Multi-pass membrane protein</topology>
    </subcellularLocation>
    <subcellularLocation>
        <location evidence="2">Golgi apparatus membrane</location>
        <topology evidence="2">Multi-pass membrane protein</topology>
    </subcellularLocation>
</comment>
<keyword evidence="5" id="KW-0256">Endoplasmic reticulum</keyword>
<feature type="transmembrane region" description="Helical" evidence="10">
    <location>
        <begin position="86"/>
        <end position="105"/>
    </location>
</feature>
<evidence type="ECO:0000256" key="6">
    <source>
        <dbReference type="ARBA" id="ARBA00022976"/>
    </source>
</evidence>
<dbReference type="GO" id="GO:0034205">
    <property type="term" value="P:amyloid-beta formation"/>
    <property type="evidence" value="ECO:0007669"/>
    <property type="project" value="TreeGrafter"/>
</dbReference>
<dbReference type="PANTHER" id="PTHR10202">
    <property type="entry name" value="PRESENILIN"/>
    <property type="match status" value="1"/>
</dbReference>
<feature type="transmembrane region" description="Helical" evidence="10">
    <location>
        <begin position="180"/>
        <end position="202"/>
    </location>
</feature>
<feature type="transmembrane region" description="Helical" evidence="10">
    <location>
        <begin position="148"/>
        <end position="168"/>
    </location>
</feature>
<evidence type="ECO:0000256" key="3">
    <source>
        <dbReference type="ARBA" id="ARBA00008604"/>
    </source>
</evidence>
<evidence type="ECO:0000256" key="1">
    <source>
        <dbReference type="ARBA" id="ARBA00004477"/>
    </source>
</evidence>
<comment type="similarity">
    <text evidence="3">Belongs to the peptidase A22A family.</text>
</comment>
<dbReference type="MEROPS" id="A22.012"/>
<feature type="transmembrane region" description="Helical" evidence="10">
    <location>
        <begin position="322"/>
        <end position="342"/>
    </location>
</feature>